<dbReference type="Proteomes" id="UP000886822">
    <property type="component" value="Unassembled WGS sequence"/>
</dbReference>
<dbReference type="InterPro" id="IPR034714">
    <property type="entry name" value="TagA_TarA"/>
</dbReference>
<dbReference type="GO" id="GO:0019350">
    <property type="term" value="P:teichoic acid biosynthetic process"/>
    <property type="evidence" value="ECO:0007669"/>
    <property type="project" value="UniProtKB-UniRule"/>
</dbReference>
<keyword evidence="1 5" id="KW-0328">Glycosyltransferase</keyword>
<proteinExistence type="inferred from homology"/>
<dbReference type="PANTHER" id="PTHR34136">
    <property type="match status" value="1"/>
</dbReference>
<evidence type="ECO:0000313" key="7">
    <source>
        <dbReference type="Proteomes" id="UP000886822"/>
    </source>
</evidence>
<organism evidence="6 7">
    <name type="scientific">Candidatus Levilactobacillus faecigallinarum</name>
    <dbReference type="NCBI Taxonomy" id="2838638"/>
    <lineage>
        <taxon>Bacteria</taxon>
        <taxon>Bacillati</taxon>
        <taxon>Bacillota</taxon>
        <taxon>Bacilli</taxon>
        <taxon>Lactobacillales</taxon>
        <taxon>Lactobacillaceae</taxon>
        <taxon>Levilactobacillus</taxon>
    </lineage>
</organism>
<dbReference type="NCBIfam" id="TIGR00696">
    <property type="entry name" value="wecG_tagA_cpsF"/>
    <property type="match status" value="1"/>
</dbReference>
<name>A0A9D1U554_9LACO</name>
<reference evidence="6" key="1">
    <citation type="journal article" date="2021" name="PeerJ">
        <title>Extensive microbial diversity within the chicken gut microbiome revealed by metagenomics and culture.</title>
        <authorList>
            <person name="Gilroy R."/>
            <person name="Ravi A."/>
            <person name="Getino M."/>
            <person name="Pursley I."/>
            <person name="Horton D.L."/>
            <person name="Alikhan N.F."/>
            <person name="Baker D."/>
            <person name="Gharbi K."/>
            <person name="Hall N."/>
            <person name="Watson M."/>
            <person name="Adriaenssens E.M."/>
            <person name="Foster-Nyarko E."/>
            <person name="Jarju S."/>
            <person name="Secka A."/>
            <person name="Antonio M."/>
            <person name="Oren A."/>
            <person name="Chaudhuri R.R."/>
            <person name="La Ragione R."/>
            <person name="Hildebrand F."/>
            <person name="Pallen M.J."/>
        </authorList>
    </citation>
    <scope>NUCLEOTIDE SEQUENCE</scope>
    <source>
        <strain evidence="6">CHK173-259</strain>
    </source>
</reference>
<evidence type="ECO:0000256" key="4">
    <source>
        <dbReference type="ARBA" id="ARBA00023316"/>
    </source>
</evidence>
<evidence type="ECO:0000256" key="2">
    <source>
        <dbReference type="ARBA" id="ARBA00022679"/>
    </source>
</evidence>
<protein>
    <recommendedName>
        <fullName evidence="5">N-acetylglucosaminyldiphosphoundecaprenol N-acetyl-beta-D-mannosaminyltransferase</fullName>
        <ecNumber evidence="5">2.4.1.187</ecNumber>
    </recommendedName>
    <alternativeName>
        <fullName evidence="5">N-acetylmannosaminyltransferase</fullName>
    </alternativeName>
    <alternativeName>
        <fullName evidence="5">UDP-N-acetylmannosamine transferase</fullName>
    </alternativeName>
    <alternativeName>
        <fullName evidence="5">UDP-N-acetylmannosamine:N-acetylglucosaminyl pyrophosphorylundecaprenol N-acetylmannosaminyltransferase</fullName>
    </alternativeName>
</protein>
<comment type="caution">
    <text evidence="6">The sequence shown here is derived from an EMBL/GenBank/DDBJ whole genome shotgun (WGS) entry which is preliminary data.</text>
</comment>
<dbReference type="AlphaFoldDB" id="A0A9D1U554"/>
<comment type="pathway">
    <text evidence="5">Cell wall biogenesis; teichoic acid biosynthesis.</text>
</comment>
<comment type="similarity">
    <text evidence="5">Belongs to the glycosyltransferase 26 family. TagA/TarA subfamily.</text>
</comment>
<accession>A0A9D1U554</accession>
<gene>
    <name evidence="6" type="ORF">H9875_07225</name>
</gene>
<dbReference type="PANTHER" id="PTHR34136:SF1">
    <property type="entry name" value="UDP-N-ACETYL-D-MANNOSAMINURONIC ACID TRANSFERASE"/>
    <property type="match status" value="1"/>
</dbReference>
<evidence type="ECO:0000256" key="1">
    <source>
        <dbReference type="ARBA" id="ARBA00022676"/>
    </source>
</evidence>
<evidence type="ECO:0000313" key="6">
    <source>
        <dbReference type="EMBL" id="HIW72401.1"/>
    </source>
</evidence>
<sequence>MQPTFQTVTVLGVPFINTTAATFLSTLQTRIDQQQATFVVTANPEIVMYAHDHADYHAILQRATYITPDGIGILDGAKILGHTLPERITGFDTLQALLAWGSDHHKSAYFLGAKPEVVAQLGKILPQRYPGLNIVGLRDGYFTDEQAVATDIAAKHPDMVFAALGFPKQEVFIDTYRHTTHGLWMGVGGSFDVLAGAVIRAPKFWQDHHLEWFYRTVKEPKRLKRIAVIPHYLHLVRQQAKRARSSK</sequence>
<dbReference type="HAMAP" id="MF_02070">
    <property type="entry name" value="TagA_TarA"/>
    <property type="match status" value="1"/>
</dbReference>
<dbReference type="EC" id="2.4.1.187" evidence="5"/>
<keyword evidence="2 5" id="KW-0808">Transferase</keyword>
<evidence type="ECO:0000256" key="3">
    <source>
        <dbReference type="ARBA" id="ARBA00022944"/>
    </source>
</evidence>
<dbReference type="GO" id="GO:0071555">
    <property type="term" value="P:cell wall organization"/>
    <property type="evidence" value="ECO:0007669"/>
    <property type="project" value="UniProtKB-KW"/>
</dbReference>
<dbReference type="InterPro" id="IPR004629">
    <property type="entry name" value="WecG_TagA_CpsF"/>
</dbReference>
<reference evidence="6" key="2">
    <citation type="submission" date="2021-04" db="EMBL/GenBank/DDBJ databases">
        <authorList>
            <person name="Gilroy R."/>
        </authorList>
    </citation>
    <scope>NUCLEOTIDE SEQUENCE</scope>
    <source>
        <strain evidence="6">CHK173-259</strain>
    </source>
</reference>
<dbReference type="CDD" id="cd06533">
    <property type="entry name" value="Glyco_transf_WecG_TagA"/>
    <property type="match status" value="1"/>
</dbReference>
<comment type="function">
    <text evidence="5">Catalyzes the conversion of GlcNAc-PP-undecaprenol into ManNAc-GlcNAc-PP-undecaprenol, the first committed lipid intermediate in the de novo synthesis of teichoic acid.</text>
</comment>
<comment type="catalytic activity">
    <reaction evidence="5">
        <text>UDP-N-acetyl-alpha-D-mannosamine + N-acetyl-alpha-D-glucosaminyl-di-trans,octa-cis-undecaprenyl diphosphate = N-acetyl-beta-D-mannosaminyl-(1-&gt;4)-N-acetyl-alpha-D-glucosaminyl di-trans,octa-cis-undecaprenyl diphosphate + UDP + H(+)</text>
        <dbReference type="Rhea" id="RHEA:16053"/>
        <dbReference type="ChEBI" id="CHEBI:15378"/>
        <dbReference type="ChEBI" id="CHEBI:58223"/>
        <dbReference type="ChEBI" id="CHEBI:62959"/>
        <dbReference type="ChEBI" id="CHEBI:68623"/>
        <dbReference type="ChEBI" id="CHEBI:132210"/>
        <dbReference type="EC" id="2.4.1.187"/>
    </reaction>
</comment>
<keyword evidence="4 5" id="KW-0961">Cell wall biogenesis/degradation</keyword>
<dbReference type="EMBL" id="DXGJ01000057">
    <property type="protein sequence ID" value="HIW72401.1"/>
    <property type="molecule type" value="Genomic_DNA"/>
</dbReference>
<evidence type="ECO:0000256" key="5">
    <source>
        <dbReference type="HAMAP-Rule" id="MF_02070"/>
    </source>
</evidence>
<dbReference type="GO" id="GO:0047244">
    <property type="term" value="F:N-acetylglucosaminyldiphosphoundecaprenol N-acetyl-beta-D-mannosaminyltransferase activity"/>
    <property type="evidence" value="ECO:0007669"/>
    <property type="project" value="UniProtKB-UniRule"/>
</dbReference>
<keyword evidence="3 5" id="KW-0777">Teichoic acid biosynthesis</keyword>
<dbReference type="Pfam" id="PF03808">
    <property type="entry name" value="Glyco_tran_WecG"/>
    <property type="match status" value="1"/>
</dbReference>